<evidence type="ECO:0000256" key="1">
    <source>
        <dbReference type="SAM" id="MobiDB-lite"/>
    </source>
</evidence>
<accession>A0A0L0H6J2</accession>
<evidence type="ECO:0000313" key="3">
    <source>
        <dbReference type="Proteomes" id="UP000053201"/>
    </source>
</evidence>
<name>A0A0L0H6J2_SPIPD</name>
<dbReference type="SUPFAM" id="SSF54277">
    <property type="entry name" value="CAD &amp; PB1 domains"/>
    <property type="match status" value="1"/>
</dbReference>
<feature type="region of interest" description="Disordered" evidence="1">
    <location>
        <begin position="324"/>
        <end position="479"/>
    </location>
</feature>
<dbReference type="VEuPathDB" id="FungiDB:SPPG_08119"/>
<dbReference type="OrthoDB" id="2130027at2759"/>
<evidence type="ECO:0000313" key="2">
    <source>
        <dbReference type="EMBL" id="KNC96531.1"/>
    </source>
</evidence>
<dbReference type="Proteomes" id="UP000053201">
    <property type="component" value="Unassembled WGS sequence"/>
</dbReference>
<dbReference type="Gene3D" id="3.10.20.90">
    <property type="entry name" value="Phosphatidylinositol 3-kinase Catalytic Subunit, Chain A, domain 1"/>
    <property type="match status" value="1"/>
</dbReference>
<feature type="compositionally biased region" description="Acidic residues" evidence="1">
    <location>
        <begin position="412"/>
        <end position="422"/>
    </location>
</feature>
<sequence length="479" mass="52597">MIGDPQYAWPLPLPVHHNRLMQVEAATSVDEVAVKVTLNDIHRRFTLAEANHTELLKTVRSLFGLAKSESLHLWWVDEDGDNCCLDHEAELIEAVRWARNNCNGLLKVRGRFGSDSGPHASFNRSVKPAFNDYYDTSSSSGTDEYENDCGSAMYESESEYDSVNAYPYVRAEHLDDVYNDASSDTETEEPSTPIGAVAYYTPIASLPGVLLRELEDREMEEGLLGRPDFTIATSIFADDALSWHQTSSTQYEPADTKQMGTQIAPKMSEQCIQTDLISFTQTARPSVTTQSVQTVIITKTACTSTPAPTFTASSTQCDAAETTTTIVQRSPTTSASSTQTTPETNESSTRPAPKSTSTSTQSSSTETTDSYTQYDSTSVDVRSGPDGDESSQQKRFKAVGFSHAVSIPIVEEHEEGEVEDETERPGSPYPHEESDEEGDALLNDERDGEPEAEEEEESERVKVNNAIDALQSPGDFVLV</sequence>
<dbReference type="InParanoid" id="A0A0L0H6J2"/>
<dbReference type="EMBL" id="KQ257468">
    <property type="protein sequence ID" value="KNC96531.1"/>
    <property type="molecule type" value="Genomic_DNA"/>
</dbReference>
<gene>
    <name evidence="2" type="ORF">SPPG_08119</name>
</gene>
<feature type="compositionally biased region" description="Low complexity" evidence="1">
    <location>
        <begin position="330"/>
        <end position="344"/>
    </location>
</feature>
<dbReference type="GeneID" id="27691296"/>
<dbReference type="AlphaFoldDB" id="A0A0L0H6J2"/>
<keyword evidence="3" id="KW-1185">Reference proteome</keyword>
<feature type="compositionally biased region" description="Low complexity" evidence="1">
    <location>
        <begin position="355"/>
        <end position="378"/>
    </location>
</feature>
<organism evidence="2 3">
    <name type="scientific">Spizellomyces punctatus (strain DAOM BR117)</name>
    <dbReference type="NCBI Taxonomy" id="645134"/>
    <lineage>
        <taxon>Eukaryota</taxon>
        <taxon>Fungi</taxon>
        <taxon>Fungi incertae sedis</taxon>
        <taxon>Chytridiomycota</taxon>
        <taxon>Chytridiomycota incertae sedis</taxon>
        <taxon>Chytridiomycetes</taxon>
        <taxon>Spizellomycetales</taxon>
        <taxon>Spizellomycetaceae</taxon>
        <taxon>Spizellomyces</taxon>
    </lineage>
</organism>
<protein>
    <recommendedName>
        <fullName evidence="4">PB1 domain-containing protein</fullName>
    </recommendedName>
</protein>
<evidence type="ECO:0008006" key="4">
    <source>
        <dbReference type="Google" id="ProtNLM"/>
    </source>
</evidence>
<feature type="compositionally biased region" description="Acidic residues" evidence="1">
    <location>
        <begin position="446"/>
        <end position="458"/>
    </location>
</feature>
<reference evidence="2 3" key="1">
    <citation type="submission" date="2009-08" db="EMBL/GenBank/DDBJ databases">
        <title>The Genome Sequence of Spizellomyces punctatus strain DAOM BR117.</title>
        <authorList>
            <consortium name="The Broad Institute Genome Sequencing Platform"/>
            <person name="Russ C."/>
            <person name="Cuomo C."/>
            <person name="Shea T."/>
            <person name="Young S.K."/>
            <person name="Zeng Q."/>
            <person name="Koehrsen M."/>
            <person name="Haas B."/>
            <person name="Borodovsky M."/>
            <person name="Guigo R."/>
            <person name="Alvarado L."/>
            <person name="Berlin A."/>
            <person name="Bochicchio J."/>
            <person name="Borenstein D."/>
            <person name="Chapman S."/>
            <person name="Chen Z."/>
            <person name="Engels R."/>
            <person name="Freedman E."/>
            <person name="Gellesch M."/>
            <person name="Goldberg J."/>
            <person name="Griggs A."/>
            <person name="Gujja S."/>
            <person name="Heiman D."/>
            <person name="Hepburn T."/>
            <person name="Howarth C."/>
            <person name="Jen D."/>
            <person name="Larson L."/>
            <person name="Lewis B."/>
            <person name="Mehta T."/>
            <person name="Park D."/>
            <person name="Pearson M."/>
            <person name="Roberts A."/>
            <person name="Saif S."/>
            <person name="Shenoy N."/>
            <person name="Sisk P."/>
            <person name="Stolte C."/>
            <person name="Sykes S."/>
            <person name="Thomson T."/>
            <person name="Walk T."/>
            <person name="White J."/>
            <person name="Yandava C."/>
            <person name="Burger G."/>
            <person name="Gray M.W."/>
            <person name="Holland P.W.H."/>
            <person name="King N."/>
            <person name="Lang F.B.F."/>
            <person name="Roger A.J."/>
            <person name="Ruiz-Trillo I."/>
            <person name="Lander E."/>
            <person name="Nusbaum C."/>
        </authorList>
    </citation>
    <scope>NUCLEOTIDE SEQUENCE [LARGE SCALE GENOMIC DNA]</scope>
    <source>
        <strain evidence="2 3">DAOM BR117</strain>
    </source>
</reference>
<dbReference type="RefSeq" id="XP_016604571.1">
    <property type="nucleotide sequence ID" value="XM_016756274.1"/>
</dbReference>
<dbReference type="CDD" id="cd05992">
    <property type="entry name" value="PB1"/>
    <property type="match status" value="1"/>
</dbReference>
<proteinExistence type="predicted"/>